<dbReference type="GO" id="GO:0003735">
    <property type="term" value="F:structural constituent of ribosome"/>
    <property type="evidence" value="ECO:0007669"/>
    <property type="project" value="TreeGrafter"/>
</dbReference>
<protein>
    <submittedName>
        <fullName evidence="2">Uncharacterized protein</fullName>
    </submittedName>
</protein>
<comment type="caution">
    <text evidence="2">The sequence shown here is derived from an EMBL/GenBank/DDBJ whole genome shotgun (WGS) entry which is preliminary data.</text>
</comment>
<organism evidence="2 3">
    <name type="scientific">Hydnum rufescens UP504</name>
    <dbReference type="NCBI Taxonomy" id="1448309"/>
    <lineage>
        <taxon>Eukaryota</taxon>
        <taxon>Fungi</taxon>
        <taxon>Dikarya</taxon>
        <taxon>Basidiomycota</taxon>
        <taxon>Agaricomycotina</taxon>
        <taxon>Agaricomycetes</taxon>
        <taxon>Cantharellales</taxon>
        <taxon>Hydnaceae</taxon>
        <taxon>Hydnum</taxon>
    </lineage>
</organism>
<sequence>MNTIRRSPLFIHRGARTYASRPAQKPLPRPRDPLTTSTKAIITEIVPGLTFIHRPPPSAPSPHSLTTAPSSPFLRNVSSDALQYDPNNLPPPLWKGPPAAGPQTHLTEKDITEMRQLRAEYNPLTPQTHSASAIAKKFNCTPNTVRIFAPLTKEQKLASAKVIAGKRERWNNRKKLVKAIRAKRQSLW</sequence>
<gene>
    <name evidence="2" type="ORF">BS47DRAFT_1324356</name>
</gene>
<dbReference type="Proteomes" id="UP000886523">
    <property type="component" value="Unassembled WGS sequence"/>
</dbReference>
<evidence type="ECO:0000313" key="2">
    <source>
        <dbReference type="EMBL" id="KAF9519650.1"/>
    </source>
</evidence>
<evidence type="ECO:0000256" key="1">
    <source>
        <dbReference type="SAM" id="MobiDB-lite"/>
    </source>
</evidence>
<feature type="region of interest" description="Disordered" evidence="1">
    <location>
        <begin position="52"/>
        <end position="104"/>
    </location>
</feature>
<evidence type="ECO:0000313" key="3">
    <source>
        <dbReference type="Proteomes" id="UP000886523"/>
    </source>
</evidence>
<accession>A0A9P6B8T5</accession>
<feature type="compositionally biased region" description="Low complexity" evidence="1">
    <location>
        <begin position="61"/>
        <end position="72"/>
    </location>
</feature>
<reference evidence="2" key="1">
    <citation type="journal article" date="2020" name="Nat. Commun.">
        <title>Large-scale genome sequencing of mycorrhizal fungi provides insights into the early evolution of symbiotic traits.</title>
        <authorList>
            <person name="Miyauchi S."/>
            <person name="Kiss E."/>
            <person name="Kuo A."/>
            <person name="Drula E."/>
            <person name="Kohler A."/>
            <person name="Sanchez-Garcia M."/>
            <person name="Morin E."/>
            <person name="Andreopoulos B."/>
            <person name="Barry K.W."/>
            <person name="Bonito G."/>
            <person name="Buee M."/>
            <person name="Carver A."/>
            <person name="Chen C."/>
            <person name="Cichocki N."/>
            <person name="Clum A."/>
            <person name="Culley D."/>
            <person name="Crous P.W."/>
            <person name="Fauchery L."/>
            <person name="Girlanda M."/>
            <person name="Hayes R.D."/>
            <person name="Keri Z."/>
            <person name="LaButti K."/>
            <person name="Lipzen A."/>
            <person name="Lombard V."/>
            <person name="Magnuson J."/>
            <person name="Maillard F."/>
            <person name="Murat C."/>
            <person name="Nolan M."/>
            <person name="Ohm R.A."/>
            <person name="Pangilinan J."/>
            <person name="Pereira M.F."/>
            <person name="Perotto S."/>
            <person name="Peter M."/>
            <person name="Pfister S."/>
            <person name="Riley R."/>
            <person name="Sitrit Y."/>
            <person name="Stielow J.B."/>
            <person name="Szollosi G."/>
            <person name="Zifcakova L."/>
            <person name="Stursova M."/>
            <person name="Spatafora J.W."/>
            <person name="Tedersoo L."/>
            <person name="Vaario L.M."/>
            <person name="Yamada A."/>
            <person name="Yan M."/>
            <person name="Wang P."/>
            <person name="Xu J."/>
            <person name="Bruns T."/>
            <person name="Baldrian P."/>
            <person name="Vilgalys R."/>
            <person name="Dunand C."/>
            <person name="Henrissat B."/>
            <person name="Grigoriev I.V."/>
            <person name="Hibbett D."/>
            <person name="Nagy L.G."/>
            <person name="Martin F.M."/>
        </authorList>
    </citation>
    <scope>NUCLEOTIDE SEQUENCE</scope>
    <source>
        <strain evidence="2">UP504</strain>
    </source>
</reference>
<dbReference type="EMBL" id="MU128916">
    <property type="protein sequence ID" value="KAF9519650.1"/>
    <property type="molecule type" value="Genomic_DNA"/>
</dbReference>
<proteinExistence type="predicted"/>
<name>A0A9P6B8T5_9AGAM</name>
<dbReference type="GO" id="GO:0005762">
    <property type="term" value="C:mitochondrial large ribosomal subunit"/>
    <property type="evidence" value="ECO:0007669"/>
    <property type="project" value="TreeGrafter"/>
</dbReference>
<dbReference type="PANTHER" id="PTHR28266">
    <property type="entry name" value="54S RIBOSOMAL PROTEIN L20, MITOCHONDRIAL"/>
    <property type="match status" value="1"/>
</dbReference>
<dbReference type="OrthoDB" id="6021263at2759"/>
<dbReference type="PANTHER" id="PTHR28266:SF1">
    <property type="entry name" value="LARGE RIBOSOMAL SUBUNIT PROTEIN ML58"/>
    <property type="match status" value="1"/>
</dbReference>
<dbReference type="InterPro" id="IPR024388">
    <property type="entry name" value="Ribosomal_mL58"/>
</dbReference>
<feature type="region of interest" description="Disordered" evidence="1">
    <location>
        <begin position="1"/>
        <end position="36"/>
    </location>
</feature>
<keyword evidence="3" id="KW-1185">Reference proteome</keyword>
<dbReference type="Pfam" id="PF12824">
    <property type="entry name" value="MRP-L20"/>
    <property type="match status" value="1"/>
</dbReference>
<dbReference type="AlphaFoldDB" id="A0A9P6B8T5"/>